<dbReference type="GO" id="GO:0003677">
    <property type="term" value="F:DNA binding"/>
    <property type="evidence" value="ECO:0007669"/>
    <property type="project" value="UniProtKB-KW"/>
</dbReference>
<dbReference type="SUPFAM" id="SSF142921">
    <property type="entry name" value="WGR domain-like"/>
    <property type="match status" value="1"/>
</dbReference>
<dbReference type="InterPro" id="IPR050458">
    <property type="entry name" value="LolB"/>
</dbReference>
<dbReference type="PANTHER" id="PTHR30634">
    <property type="entry name" value="OUTER MEMBRANE LOLAB LIPOPROTEIN INSERTION APPARATUS"/>
    <property type="match status" value="1"/>
</dbReference>
<dbReference type="Proteomes" id="UP000295293">
    <property type="component" value="Unassembled WGS sequence"/>
</dbReference>
<dbReference type="InterPro" id="IPR025406">
    <property type="entry name" value="DUF4132"/>
</dbReference>
<dbReference type="Pfam" id="PF05406">
    <property type="entry name" value="WGR"/>
    <property type="match status" value="1"/>
</dbReference>
<name>A0A4R6YNA8_9GAMM</name>
<dbReference type="PROSITE" id="PS51977">
    <property type="entry name" value="WGR"/>
    <property type="match status" value="1"/>
</dbReference>
<dbReference type="Gene3D" id="2.20.140.10">
    <property type="entry name" value="WGR domain"/>
    <property type="match status" value="1"/>
</dbReference>
<sequence length="1314" mass="142133">MRRFEFAEGNSNKFWEIEQDGSDLNIRWGRIGTQGQSQTKSFADAAKAAAALDKLVTEKTGKGYAETAGGASAAPAKPLEKVAKEKKIEVSEAPAAATSAVAAVAETAIVAAVSAPAAGIELDGLPPLPAAPAGTPPWLAQGEPLDFDAAWKGLTSPSNYNAIVQALPSRRFPAAPVTADARLGWLQAREQMLKNTEIDPAAGDASLLPLLEQTWDRLQQRGLHGSDESDALLLALAMKLASDGQGGADGSIAEYLIASRGLVQAVHLLLQAQRLDIALDSTWQGSSRGHSRKIGLTRQVSAPFSGAWHGPLTSEERVFRRHFSFADAAAWQECVAQIQAEIAGLHPARQVVMAMLLPDAPEVANETALRLAGPAAPDALFWLQLTATSHEALAAIRTRNAESSYFFHNPAMLATLLQERRLNVLPLLLDVATMQHPGDLLRHFGLPEAITALAKVANSSKTSLQRLNQAAQRWPLAAIPALAQLVGANTREALLAAPLLSQLVQKHDAALPMLRPWLTPAAQGVIERLLAQLQAPGEVAGLDEVPRVLADPPWLKPRKTLANVPGLAPLPEPAQEHWDEAARATAAQLGEWQRNRYSGSKGMKEIVDDLGFDADWTTQDKEGNQRLRERAIAAIKANDAAALIAAWRGLKATRKYFYVSVNGAALSQLSDEVAVAVWNDLAGEGYADYQVELMAARYGLRAWPGVFKAIRRSPGAYIDLALRYADADMAGLAARAYAKLKTLRRFGRDWLLRYPAIAAAALIAPALGKPGEARDCAGSALRFLAANGHESMILAAAARYARADVDDGVRHMLAEDPLDRFPSKRSELPAFWTPRAWHRPLLAGSGKALPDSVLNHLGCMLAFPSNEELYAGVGELREACTRESLADFAWDLFNAWLAAGTPSKEAWAMQALGWFGGDDTARKLTPLIRVWPGEGAHARAVAGLDVLTAIGSDVALMLLNGIAQKVKFKGLQDKAREKIDAIAEARGLSTEELEDRLAPDLDLDEAGTLLLDFGERQFRVGFDEALKPYVRDSDGARLADLPKPKKTDDAALAAAAVERFKLLKKDARTIASQQVIRLEVAMCTRRRWSGEVFRQFLATHPLLRHLVQRLVWGVYAMASAEDTQGGRLLSCFRVTEDGSYGDADDAAVELAQDEMLRIGLPHALELPADIAAAFGQLFADYELMQPFAQLGRDSYALSDEERTQTVLTRWKDKVVPTGRVLGLVNKGWRRGQAQDGGGIWYFIKPLQGEVVIELTLDPGIIVGLVDEYPEQKLVDIQVGKTSAWGDMQNPQPLSSLDAIAASELIRDMQALVGS</sequence>
<evidence type="ECO:0000313" key="3">
    <source>
        <dbReference type="Proteomes" id="UP000295293"/>
    </source>
</evidence>
<dbReference type="InterPro" id="IPR036930">
    <property type="entry name" value="WGR_dom_sf"/>
</dbReference>
<organism evidence="2 3">
    <name type="scientific">Tahibacter aquaticus</name>
    <dbReference type="NCBI Taxonomy" id="520092"/>
    <lineage>
        <taxon>Bacteria</taxon>
        <taxon>Pseudomonadati</taxon>
        <taxon>Pseudomonadota</taxon>
        <taxon>Gammaproteobacteria</taxon>
        <taxon>Lysobacterales</taxon>
        <taxon>Rhodanobacteraceae</taxon>
        <taxon>Tahibacter</taxon>
    </lineage>
</organism>
<protein>
    <submittedName>
        <fullName evidence="2">Putative DNA-binding WGR domain protein</fullName>
    </submittedName>
</protein>
<dbReference type="InterPro" id="IPR008893">
    <property type="entry name" value="WGR_domain"/>
</dbReference>
<comment type="caution">
    <text evidence="2">The sequence shown here is derived from an EMBL/GenBank/DDBJ whole genome shotgun (WGS) entry which is preliminary data.</text>
</comment>
<accession>A0A4R6YNA8</accession>
<reference evidence="2 3" key="1">
    <citation type="submission" date="2019-03" db="EMBL/GenBank/DDBJ databases">
        <title>Genomic Encyclopedia of Type Strains, Phase IV (KMG-IV): sequencing the most valuable type-strain genomes for metagenomic binning, comparative biology and taxonomic classification.</title>
        <authorList>
            <person name="Goeker M."/>
        </authorList>
    </citation>
    <scope>NUCLEOTIDE SEQUENCE [LARGE SCALE GENOMIC DNA]</scope>
    <source>
        <strain evidence="2 3">DSM 21667</strain>
    </source>
</reference>
<keyword evidence="2" id="KW-0238">DNA-binding</keyword>
<dbReference type="SMART" id="SM00773">
    <property type="entry name" value="WGR"/>
    <property type="match status" value="1"/>
</dbReference>
<proteinExistence type="predicted"/>
<keyword evidence="3" id="KW-1185">Reference proteome</keyword>
<evidence type="ECO:0000259" key="1">
    <source>
        <dbReference type="PROSITE" id="PS51977"/>
    </source>
</evidence>
<dbReference type="OrthoDB" id="8859114at2"/>
<evidence type="ECO:0000313" key="2">
    <source>
        <dbReference type="EMBL" id="TDR38922.1"/>
    </source>
</evidence>
<dbReference type="InterPro" id="IPR049809">
    <property type="entry name" value="YehF/YfeS-like_WGR"/>
</dbReference>
<gene>
    <name evidence="2" type="ORF">DFR29_11865</name>
</gene>
<dbReference type="EMBL" id="SNZH01000018">
    <property type="protein sequence ID" value="TDR38922.1"/>
    <property type="molecule type" value="Genomic_DNA"/>
</dbReference>
<dbReference type="PANTHER" id="PTHR30634:SF13">
    <property type="entry name" value="PROTEIN YEHF"/>
    <property type="match status" value="1"/>
</dbReference>
<dbReference type="CDD" id="cd07996">
    <property type="entry name" value="WGR_MMR_like"/>
    <property type="match status" value="1"/>
</dbReference>
<dbReference type="Pfam" id="PF13569">
    <property type="entry name" value="DUF4132"/>
    <property type="match status" value="1"/>
</dbReference>
<feature type="domain" description="WGR" evidence="1">
    <location>
        <begin position="1"/>
        <end position="78"/>
    </location>
</feature>
<dbReference type="RefSeq" id="WP_133821142.1">
    <property type="nucleotide sequence ID" value="NZ_SNZH01000018.1"/>
</dbReference>